<accession>A0ABU7FQ73</accession>
<dbReference type="InterPro" id="IPR051011">
    <property type="entry name" value="Metal_resp_trans_reg"/>
</dbReference>
<dbReference type="Pfam" id="PF12840">
    <property type="entry name" value="HTH_20"/>
    <property type="match status" value="1"/>
</dbReference>
<evidence type="ECO:0000313" key="5">
    <source>
        <dbReference type="EMBL" id="MED7825279.1"/>
    </source>
</evidence>
<feature type="domain" description="HTH arsR-type" evidence="4">
    <location>
        <begin position="248"/>
        <end position="320"/>
    </location>
</feature>
<name>A0ABU7FQ73_9ACTN</name>
<evidence type="ECO:0000256" key="2">
    <source>
        <dbReference type="ARBA" id="ARBA00023125"/>
    </source>
</evidence>
<dbReference type="SMART" id="SM00418">
    <property type="entry name" value="HTH_ARSR"/>
    <property type="match status" value="1"/>
</dbReference>
<dbReference type="InterPro" id="IPR036388">
    <property type="entry name" value="WH-like_DNA-bd_sf"/>
</dbReference>
<dbReference type="Proteomes" id="UP001333996">
    <property type="component" value="Unassembled WGS sequence"/>
</dbReference>
<comment type="caution">
    <text evidence="5">The sequence shown here is derived from an EMBL/GenBank/DDBJ whole genome shotgun (WGS) entry which is preliminary data.</text>
</comment>
<evidence type="ECO:0000259" key="4">
    <source>
        <dbReference type="SMART" id="SM00418"/>
    </source>
</evidence>
<dbReference type="PANTHER" id="PTHR43132">
    <property type="entry name" value="ARSENICAL RESISTANCE OPERON REPRESSOR ARSR-RELATED"/>
    <property type="match status" value="1"/>
</dbReference>
<keyword evidence="1" id="KW-0805">Transcription regulation</keyword>
<dbReference type="PANTHER" id="PTHR43132:SF8">
    <property type="entry name" value="HTH-TYPE TRANSCRIPTIONAL REGULATOR KMTR"/>
    <property type="match status" value="1"/>
</dbReference>
<dbReference type="EMBL" id="JAYWVC010000102">
    <property type="protein sequence ID" value="MED7825279.1"/>
    <property type="molecule type" value="Genomic_DNA"/>
</dbReference>
<evidence type="ECO:0000256" key="3">
    <source>
        <dbReference type="ARBA" id="ARBA00023163"/>
    </source>
</evidence>
<proteinExistence type="predicted"/>
<dbReference type="InterPro" id="IPR011991">
    <property type="entry name" value="ArsR-like_HTH"/>
</dbReference>
<sequence length="321" mass="35158">MRLGADDLLHCRFALSPLWETHQAVRTLDRPAKSLPYHLPWLRRSAEAARALDLLPLWLLMPEPGYTPDFVCPPPLGLDTRFADEISAVRVTDPEVARYEIHRALADGGALHTITGQKLLADPARAVQDLATLLEQAWQALVAPHWPRLRTLLEADIAFHARRLAKGGLASLFADLHPEVSWSDGTLTVRRHRNHVRTLRGEGLLLMPSVFAWPEVISGFDPPWQPTLVYPARGIGGLWAVGGPEPSAALRRLLGAGRASVLAALAEPASTSALAARLGLTPSSVSAHLHALRDARLLTSRREKHKVLYERTPLGIALVEG</sequence>
<dbReference type="InterPro" id="IPR001845">
    <property type="entry name" value="HTH_ArsR_DNA-bd_dom"/>
</dbReference>
<dbReference type="InterPro" id="IPR036390">
    <property type="entry name" value="WH_DNA-bd_sf"/>
</dbReference>
<keyword evidence="6" id="KW-1185">Reference proteome</keyword>
<dbReference type="Gene3D" id="1.10.10.10">
    <property type="entry name" value="Winged helix-like DNA-binding domain superfamily/Winged helix DNA-binding domain"/>
    <property type="match status" value="1"/>
</dbReference>
<dbReference type="InterPro" id="IPR045981">
    <property type="entry name" value="DUF5937"/>
</dbReference>
<keyword evidence="3" id="KW-0804">Transcription</keyword>
<evidence type="ECO:0000313" key="6">
    <source>
        <dbReference type="Proteomes" id="UP001333996"/>
    </source>
</evidence>
<protein>
    <submittedName>
        <fullName evidence="5">DUF5937 family protein</fullName>
    </submittedName>
</protein>
<keyword evidence="2" id="KW-0238">DNA-binding</keyword>
<dbReference type="CDD" id="cd00090">
    <property type="entry name" value="HTH_ARSR"/>
    <property type="match status" value="1"/>
</dbReference>
<dbReference type="SUPFAM" id="SSF46785">
    <property type="entry name" value="Winged helix' DNA-binding domain"/>
    <property type="match status" value="1"/>
</dbReference>
<dbReference type="Pfam" id="PF19361">
    <property type="entry name" value="DUF5937"/>
    <property type="match status" value="1"/>
</dbReference>
<reference evidence="5" key="1">
    <citation type="submission" date="2024-01" db="EMBL/GenBank/DDBJ databases">
        <title>First draft genome sequence data of TA4-1, the type strain of Gram-positive actinobacterium Streptomyces chiangmaiensis.</title>
        <authorList>
            <person name="Yasawong M."/>
            <person name="Nantapong N."/>
        </authorList>
    </citation>
    <scope>NUCLEOTIDE SEQUENCE</scope>
    <source>
        <strain evidence="5">TA4-1</strain>
    </source>
</reference>
<organism evidence="5 6">
    <name type="scientific">Streptomyces chiangmaiensis</name>
    <dbReference type="NCBI Taxonomy" id="766497"/>
    <lineage>
        <taxon>Bacteria</taxon>
        <taxon>Bacillati</taxon>
        <taxon>Actinomycetota</taxon>
        <taxon>Actinomycetes</taxon>
        <taxon>Kitasatosporales</taxon>
        <taxon>Streptomycetaceae</taxon>
        <taxon>Streptomyces</taxon>
    </lineage>
</organism>
<evidence type="ECO:0000256" key="1">
    <source>
        <dbReference type="ARBA" id="ARBA00023015"/>
    </source>
</evidence>
<gene>
    <name evidence="5" type="ORF">VXC91_25645</name>
</gene>